<dbReference type="PIRSF" id="PIRSF000451">
    <property type="entry name" value="PKS_III"/>
    <property type="match status" value="1"/>
</dbReference>
<evidence type="ECO:0000313" key="7">
    <source>
        <dbReference type="Proteomes" id="UP000308133"/>
    </source>
</evidence>
<dbReference type="PANTHER" id="PTHR11877:SF46">
    <property type="entry name" value="TYPE III POLYKETIDE SYNTHASE A"/>
    <property type="match status" value="1"/>
</dbReference>
<dbReference type="SUPFAM" id="SSF53901">
    <property type="entry name" value="Thiolase-like"/>
    <property type="match status" value="2"/>
</dbReference>
<evidence type="ECO:0000259" key="4">
    <source>
        <dbReference type="Pfam" id="PF00195"/>
    </source>
</evidence>
<dbReference type="Pfam" id="PF00195">
    <property type="entry name" value="Chal_sti_synt_N"/>
    <property type="match status" value="1"/>
</dbReference>
<dbReference type="GO" id="GO:0016747">
    <property type="term" value="F:acyltransferase activity, transferring groups other than amino-acyl groups"/>
    <property type="evidence" value="ECO:0007669"/>
    <property type="project" value="InterPro"/>
</dbReference>
<evidence type="ECO:0000259" key="5">
    <source>
        <dbReference type="Pfam" id="PF02797"/>
    </source>
</evidence>
<feature type="domain" description="Chalcone/stilbene synthase C-terminal" evidence="5">
    <location>
        <begin position="255"/>
        <end position="346"/>
    </location>
</feature>
<sequence length="346" mass="36592">MSPHKLEPSAHPHTQQPTKPKIWITGLASQYPPHLLTPDDLETFAARFYNTKSPGLRKLLAINRKTGISARSSISTYACNFATLPDPPTITDLDANFRATAIPLTVAACRTALAESRALPSSVTHTVAVTCTSQGAPGYDLLVAKELGLGPSVDRTLLNGVGCAGGLAVLRTAVQLACGAAARGKKAVVLGFACELCTPLLRSSLASAERSTAEEVGIEGALFSDGAAAFVVANELGMEGIRGKGLFEIVEWGIETIPGTDGEMGFYVEPEGYRTVLSRNIPGITKQAVGPLFKKLVSEYAANFGEGVMSPDEFDWALHPGGQVVMDGVRESMGLTEHQLRASREI</sequence>
<proteinExistence type="inferred from homology"/>
<organism evidence="6 7">
    <name type="scientific">Elsinoe australis</name>
    <dbReference type="NCBI Taxonomy" id="40998"/>
    <lineage>
        <taxon>Eukaryota</taxon>
        <taxon>Fungi</taxon>
        <taxon>Dikarya</taxon>
        <taxon>Ascomycota</taxon>
        <taxon>Pezizomycotina</taxon>
        <taxon>Dothideomycetes</taxon>
        <taxon>Dothideomycetidae</taxon>
        <taxon>Myriangiales</taxon>
        <taxon>Elsinoaceae</taxon>
        <taxon>Elsinoe</taxon>
    </lineage>
</organism>
<comment type="caution">
    <text evidence="6">The sequence shown here is derived from an EMBL/GenBank/DDBJ whole genome shotgun (WGS) entry which is preliminary data.</text>
</comment>
<dbReference type="AlphaFoldDB" id="A0A4U7B3U6"/>
<dbReference type="InterPro" id="IPR012328">
    <property type="entry name" value="Chalcone/stilbene_synt_C"/>
</dbReference>
<dbReference type="Proteomes" id="UP000308133">
    <property type="component" value="Unassembled WGS sequence"/>
</dbReference>
<dbReference type="Gene3D" id="3.40.47.10">
    <property type="match status" value="2"/>
</dbReference>
<dbReference type="GO" id="GO:0030639">
    <property type="term" value="P:polyketide biosynthetic process"/>
    <property type="evidence" value="ECO:0007669"/>
    <property type="project" value="TreeGrafter"/>
</dbReference>
<evidence type="ECO:0000256" key="2">
    <source>
        <dbReference type="ARBA" id="ARBA00022679"/>
    </source>
</evidence>
<protein>
    <submittedName>
        <fullName evidence="6">Chalcone and stilbene synthases-like protein</fullName>
    </submittedName>
</protein>
<dbReference type="EMBL" id="PTQR01000050">
    <property type="protein sequence ID" value="TKX23810.1"/>
    <property type="molecule type" value="Genomic_DNA"/>
</dbReference>
<name>A0A4U7B3U6_9PEZI</name>
<dbReference type="PANTHER" id="PTHR11877">
    <property type="entry name" value="HYDROXYMETHYLGLUTARYL-COA SYNTHASE"/>
    <property type="match status" value="1"/>
</dbReference>
<dbReference type="InterPro" id="IPR011141">
    <property type="entry name" value="Polyketide_synthase_type-III"/>
</dbReference>
<dbReference type="InterPro" id="IPR001099">
    <property type="entry name" value="Chalcone/stilbene_synt_N"/>
</dbReference>
<evidence type="ECO:0000313" key="6">
    <source>
        <dbReference type="EMBL" id="TKX23810.1"/>
    </source>
</evidence>
<gene>
    <name evidence="6" type="ORF">C1H76_3748</name>
</gene>
<reference evidence="6 7" key="1">
    <citation type="submission" date="2018-02" db="EMBL/GenBank/DDBJ databases">
        <title>Draft genome sequences of Elsinoe sp., causing black scab on jojoba.</title>
        <authorList>
            <person name="Stodart B."/>
            <person name="Jeffress S."/>
            <person name="Ash G."/>
            <person name="Arun Chinnappa K."/>
        </authorList>
    </citation>
    <scope>NUCLEOTIDE SEQUENCE [LARGE SCALE GENOMIC DNA]</scope>
    <source>
        <strain evidence="6 7">Hillstone_2</strain>
    </source>
</reference>
<comment type="similarity">
    <text evidence="1 3">Belongs to the thiolase-like superfamily. Chalcone/stilbene synthases family.</text>
</comment>
<dbReference type="InterPro" id="IPR016039">
    <property type="entry name" value="Thiolase-like"/>
</dbReference>
<accession>A0A4U7B3U6</accession>
<keyword evidence="2 3" id="KW-0808">Transferase</keyword>
<keyword evidence="3" id="KW-0012">Acyltransferase</keyword>
<feature type="domain" description="Chalcone/stilbene synthase N-terminal" evidence="4">
    <location>
        <begin position="99"/>
        <end position="233"/>
    </location>
</feature>
<dbReference type="Pfam" id="PF02797">
    <property type="entry name" value="Chal_sti_synt_C"/>
    <property type="match status" value="1"/>
</dbReference>
<evidence type="ECO:0000256" key="3">
    <source>
        <dbReference type="RuleBase" id="RU003633"/>
    </source>
</evidence>
<evidence type="ECO:0000256" key="1">
    <source>
        <dbReference type="ARBA" id="ARBA00005531"/>
    </source>
</evidence>